<reference evidence="2" key="1">
    <citation type="submission" date="2016-01" db="EMBL/GenBank/DDBJ databases">
        <authorList>
            <person name="Mitreva M."/>
            <person name="Pepin K.H."/>
            <person name="Mihindukulasuriya K.A."/>
            <person name="Fulton R."/>
            <person name="Fronick C."/>
            <person name="O'Laughlin M."/>
            <person name="Miner T."/>
            <person name="Herter B."/>
            <person name="Rosa B.A."/>
            <person name="Cordes M."/>
            <person name="Tomlinson C."/>
            <person name="Wollam A."/>
            <person name="Palsikar V.B."/>
            <person name="Mardis E.R."/>
            <person name="Wilson R.K."/>
        </authorList>
    </citation>
    <scope>NUCLEOTIDE SEQUENCE [LARGE SCALE GENOMIC DNA]</scope>
    <source>
        <strain evidence="2">DNF00729</strain>
    </source>
</reference>
<keyword evidence="2" id="KW-1185">Reference proteome</keyword>
<dbReference type="PATRIC" id="fig|755172.3.peg.26"/>
<organism evidence="1 2">
    <name type="scientific">Aedoeadaptatus coxii</name>
    <dbReference type="NCBI Taxonomy" id="755172"/>
    <lineage>
        <taxon>Bacteria</taxon>
        <taxon>Bacillati</taxon>
        <taxon>Bacillota</taxon>
        <taxon>Tissierellia</taxon>
        <taxon>Tissierellales</taxon>
        <taxon>Peptoniphilaceae</taxon>
        <taxon>Aedoeadaptatus</taxon>
    </lineage>
</organism>
<name>A0A134ALG1_9FIRM</name>
<comment type="caution">
    <text evidence="1">The sequence shown here is derived from an EMBL/GenBank/DDBJ whole genome shotgun (WGS) entry which is preliminary data.</text>
</comment>
<sequence>MERKRIGGKSLNVYEPCECMIYKNNKNFDMPEEIIESVLKNNLVLFCGAGINTESKSVFSESFYTSILCEIEDKTNKKVDLDTSFSRLMSLYIDTFPNGRRKLLNKIKVARLDITKNGIDNNSVVPKL</sequence>
<proteinExistence type="predicted"/>
<dbReference type="Proteomes" id="UP000070442">
    <property type="component" value="Unassembled WGS sequence"/>
</dbReference>
<gene>
    <name evidence="1" type="ORF">HMPREF1863_00027</name>
</gene>
<accession>A0A134ALG1</accession>
<evidence type="ECO:0000313" key="1">
    <source>
        <dbReference type="EMBL" id="KXB68558.1"/>
    </source>
</evidence>
<dbReference type="AlphaFoldDB" id="A0A134ALG1"/>
<dbReference type="EMBL" id="LSDG01000001">
    <property type="protein sequence ID" value="KXB68558.1"/>
    <property type="molecule type" value="Genomic_DNA"/>
</dbReference>
<dbReference type="STRING" id="755172.HMPREF1863_00027"/>
<protein>
    <submittedName>
        <fullName evidence="1">Uncharacterized protein</fullName>
    </submittedName>
</protein>
<evidence type="ECO:0000313" key="2">
    <source>
        <dbReference type="Proteomes" id="UP000070442"/>
    </source>
</evidence>